<dbReference type="OrthoDB" id="9805228at2"/>
<feature type="domain" description="Activator of Hsp90 ATPase homologue 1/2-like C-terminal" evidence="2">
    <location>
        <begin position="15"/>
        <end position="165"/>
    </location>
</feature>
<evidence type="ECO:0000313" key="3">
    <source>
        <dbReference type="EMBL" id="ARP99726.1"/>
    </source>
</evidence>
<evidence type="ECO:0000313" key="4">
    <source>
        <dbReference type="Proteomes" id="UP000194137"/>
    </source>
</evidence>
<reference evidence="3 4" key="1">
    <citation type="submission" date="2017-05" db="EMBL/GenBank/DDBJ databases">
        <title>Full genome sequence of Pseudorhodoplanes sinuspersici.</title>
        <authorList>
            <person name="Dastgheib S.M.M."/>
            <person name="Shavandi M."/>
            <person name="Tirandaz H."/>
        </authorList>
    </citation>
    <scope>NUCLEOTIDE SEQUENCE [LARGE SCALE GENOMIC DNA]</scope>
    <source>
        <strain evidence="3 4">RIPI110</strain>
    </source>
</reference>
<dbReference type="Proteomes" id="UP000194137">
    <property type="component" value="Chromosome"/>
</dbReference>
<dbReference type="InterPro" id="IPR023393">
    <property type="entry name" value="START-like_dom_sf"/>
</dbReference>
<sequence length="168" mass="19241">MLDTQQELVITRTFNAPRDKVWKAWSEADSLAQWWGPKGCTLRIMTFDFRPGGIFHYAMQFQPGHDMFGRFVYREIVAPERIVFINSFADLDGGITRAPFPQLKDTWPLEIQNTLTLTEENGQTTLTLRGRPINASEAETKTFIGMFDSMKQGYGGSFEKLDDYLAKT</sequence>
<dbReference type="AlphaFoldDB" id="A0A1W6ZQS2"/>
<dbReference type="CDD" id="cd07814">
    <property type="entry name" value="SRPBCC_CalC_Aha1-like"/>
    <property type="match status" value="1"/>
</dbReference>
<accession>A0A1W6ZQS2</accession>
<dbReference type="EMBL" id="CP021112">
    <property type="protein sequence ID" value="ARP99726.1"/>
    <property type="molecule type" value="Genomic_DNA"/>
</dbReference>
<proteinExistence type="inferred from homology"/>
<dbReference type="RefSeq" id="WP_086088133.1">
    <property type="nucleotide sequence ID" value="NZ_CP021112.1"/>
</dbReference>
<dbReference type="KEGG" id="psin:CAK95_11985"/>
<dbReference type="Gene3D" id="3.30.530.20">
    <property type="match status" value="1"/>
</dbReference>
<gene>
    <name evidence="3" type="ORF">CAK95_11985</name>
</gene>
<evidence type="ECO:0000256" key="1">
    <source>
        <dbReference type="ARBA" id="ARBA00006817"/>
    </source>
</evidence>
<comment type="similarity">
    <text evidence="1">Belongs to the AHA1 family.</text>
</comment>
<evidence type="ECO:0000259" key="2">
    <source>
        <dbReference type="Pfam" id="PF08327"/>
    </source>
</evidence>
<dbReference type="InterPro" id="IPR013538">
    <property type="entry name" value="ASHA1/2-like_C"/>
</dbReference>
<dbReference type="Pfam" id="PF08327">
    <property type="entry name" value="AHSA1"/>
    <property type="match status" value="1"/>
</dbReference>
<keyword evidence="4" id="KW-1185">Reference proteome</keyword>
<name>A0A1W6ZQS2_9HYPH</name>
<dbReference type="STRING" id="1235591.CAK95_11985"/>
<dbReference type="SUPFAM" id="SSF55961">
    <property type="entry name" value="Bet v1-like"/>
    <property type="match status" value="1"/>
</dbReference>
<organism evidence="3 4">
    <name type="scientific">Pseudorhodoplanes sinuspersici</name>
    <dbReference type="NCBI Taxonomy" id="1235591"/>
    <lineage>
        <taxon>Bacteria</taxon>
        <taxon>Pseudomonadati</taxon>
        <taxon>Pseudomonadota</taxon>
        <taxon>Alphaproteobacteria</taxon>
        <taxon>Hyphomicrobiales</taxon>
        <taxon>Pseudorhodoplanes</taxon>
    </lineage>
</organism>
<protein>
    <submittedName>
        <fullName evidence="3">Polyketide cyclase</fullName>
    </submittedName>
</protein>